<reference evidence="2" key="1">
    <citation type="submission" date="2016-11" db="EMBL/GenBank/DDBJ databases">
        <authorList>
            <person name="Varghese N."/>
            <person name="Submissions S."/>
        </authorList>
    </citation>
    <scope>NUCLEOTIDE SEQUENCE [LARGE SCALE GENOMIC DNA]</scope>
    <source>
        <strain evidence="2">DSM 18829</strain>
    </source>
</reference>
<sequence>MRKSVLIVALTFGALLTSCNKKVEETTQEQMPTEEITQEVVDSTQVDTVATMVEPKDSISKP</sequence>
<organism evidence="1 2">
    <name type="scientific">Flavobacterium terrae</name>
    <dbReference type="NCBI Taxonomy" id="415425"/>
    <lineage>
        <taxon>Bacteria</taxon>
        <taxon>Pseudomonadati</taxon>
        <taxon>Bacteroidota</taxon>
        <taxon>Flavobacteriia</taxon>
        <taxon>Flavobacteriales</taxon>
        <taxon>Flavobacteriaceae</taxon>
        <taxon>Flavobacterium</taxon>
    </lineage>
</organism>
<dbReference type="AlphaFoldDB" id="A0A1M6GFX7"/>
<accession>A0A1M6GFX7</accession>
<protein>
    <submittedName>
        <fullName evidence="1">Uncharacterized protein</fullName>
    </submittedName>
</protein>
<dbReference type="RefSeq" id="WP_073311920.1">
    <property type="nucleotide sequence ID" value="NZ_FQZI01000005.1"/>
</dbReference>
<evidence type="ECO:0000313" key="2">
    <source>
        <dbReference type="Proteomes" id="UP000184488"/>
    </source>
</evidence>
<gene>
    <name evidence="1" type="ORF">SAMN05444363_2593</name>
</gene>
<keyword evidence="2" id="KW-1185">Reference proteome</keyword>
<dbReference type="EMBL" id="FQZI01000005">
    <property type="protein sequence ID" value="SHJ08791.1"/>
    <property type="molecule type" value="Genomic_DNA"/>
</dbReference>
<evidence type="ECO:0000313" key="1">
    <source>
        <dbReference type="EMBL" id="SHJ08791.1"/>
    </source>
</evidence>
<dbReference type="PROSITE" id="PS51257">
    <property type="entry name" value="PROKAR_LIPOPROTEIN"/>
    <property type="match status" value="1"/>
</dbReference>
<dbReference type="Proteomes" id="UP000184488">
    <property type="component" value="Unassembled WGS sequence"/>
</dbReference>
<name>A0A1M6GFX7_9FLAO</name>
<proteinExistence type="predicted"/>